<name>A0A0C2CNP4_9BILA</name>
<organism evidence="1 2">
    <name type="scientific">Ancylostoma duodenale</name>
    <dbReference type="NCBI Taxonomy" id="51022"/>
    <lineage>
        <taxon>Eukaryota</taxon>
        <taxon>Metazoa</taxon>
        <taxon>Ecdysozoa</taxon>
        <taxon>Nematoda</taxon>
        <taxon>Chromadorea</taxon>
        <taxon>Rhabditida</taxon>
        <taxon>Rhabditina</taxon>
        <taxon>Rhabditomorpha</taxon>
        <taxon>Strongyloidea</taxon>
        <taxon>Ancylostomatidae</taxon>
        <taxon>Ancylostomatinae</taxon>
        <taxon>Ancylostoma</taxon>
    </lineage>
</organism>
<accession>A0A0C2CNP4</accession>
<protein>
    <submittedName>
        <fullName evidence="1">Uncharacterized protein</fullName>
    </submittedName>
</protein>
<dbReference type="OrthoDB" id="5859941at2759"/>
<dbReference type="AlphaFoldDB" id="A0A0C2CNP4"/>
<reference evidence="1 2" key="1">
    <citation type="submission" date="2013-12" db="EMBL/GenBank/DDBJ databases">
        <title>Draft genome of the parsitic nematode Ancylostoma duodenale.</title>
        <authorList>
            <person name="Mitreva M."/>
        </authorList>
    </citation>
    <scope>NUCLEOTIDE SEQUENCE [LARGE SCALE GENOMIC DNA]</scope>
    <source>
        <strain evidence="1 2">Zhejiang</strain>
    </source>
</reference>
<keyword evidence="2" id="KW-1185">Reference proteome</keyword>
<evidence type="ECO:0000313" key="1">
    <source>
        <dbReference type="EMBL" id="KIH58328.1"/>
    </source>
</evidence>
<evidence type="ECO:0000313" key="2">
    <source>
        <dbReference type="Proteomes" id="UP000054047"/>
    </source>
</evidence>
<sequence>MPSKNNVTKASDQAPAWLEQMLTRHKNHRRKGVSIAWVGTDEQSDDSATSKFNREAVKEITDSSGDGDLLSEWQGRKVEIHCYPEIRSSSHRPRIIEITLRTQELRDKLLAHMKMGGLSLTKRCVHSYARKVHTRGELEYDRTLRKKAGLLNQQEGRLVYVVRDLSIHKLKNPCAFPRSNEKQNGNANPGSIRSVTCNSVAKPDYQVLLSQYAERLESPQHVLPRYSTRLSSQRHPPSGH</sequence>
<dbReference type="Proteomes" id="UP000054047">
    <property type="component" value="Unassembled WGS sequence"/>
</dbReference>
<gene>
    <name evidence="1" type="ORF">ANCDUO_11467</name>
</gene>
<dbReference type="EMBL" id="KN733250">
    <property type="protein sequence ID" value="KIH58328.1"/>
    <property type="molecule type" value="Genomic_DNA"/>
</dbReference>
<proteinExistence type="predicted"/>